<reference evidence="6 7" key="1">
    <citation type="submission" date="2020-10" db="EMBL/GenBank/DDBJ databases">
        <title>ChiBAC.</title>
        <authorList>
            <person name="Zenner C."/>
            <person name="Hitch T.C.A."/>
            <person name="Clavel T."/>
        </authorList>
    </citation>
    <scope>NUCLEOTIDE SEQUENCE [LARGE SCALE GENOMIC DNA]</scope>
    <source>
        <strain evidence="6 7">DSM 109015</strain>
    </source>
</reference>
<evidence type="ECO:0000313" key="7">
    <source>
        <dbReference type="Proteomes" id="UP000768567"/>
    </source>
</evidence>
<protein>
    <recommendedName>
        <fullName evidence="2">Thymidylate kinase</fullName>
    </recommendedName>
</protein>
<evidence type="ECO:0000256" key="1">
    <source>
        <dbReference type="ARBA" id="ARBA00009776"/>
    </source>
</evidence>
<dbReference type="Gene3D" id="3.40.50.300">
    <property type="entry name" value="P-loop containing nucleotide triphosphate hydrolases"/>
    <property type="match status" value="1"/>
</dbReference>
<keyword evidence="6" id="KW-0418">Kinase</keyword>
<evidence type="ECO:0000313" key="6">
    <source>
        <dbReference type="EMBL" id="MBE5036241.1"/>
    </source>
</evidence>
<evidence type="ECO:0000259" key="5">
    <source>
        <dbReference type="Pfam" id="PF02223"/>
    </source>
</evidence>
<dbReference type="PANTHER" id="PTHR10344">
    <property type="entry name" value="THYMIDYLATE KINASE"/>
    <property type="match status" value="1"/>
</dbReference>
<keyword evidence="3" id="KW-0547">Nucleotide-binding</keyword>
<name>A0ABR9QZE4_9FIRM</name>
<dbReference type="GO" id="GO:0016301">
    <property type="term" value="F:kinase activity"/>
    <property type="evidence" value="ECO:0007669"/>
    <property type="project" value="UniProtKB-KW"/>
</dbReference>
<evidence type="ECO:0000256" key="3">
    <source>
        <dbReference type="ARBA" id="ARBA00022741"/>
    </source>
</evidence>
<comment type="similarity">
    <text evidence="1">Belongs to the thymidylate kinase family.</text>
</comment>
<dbReference type="CDD" id="cd01672">
    <property type="entry name" value="TMPK"/>
    <property type="match status" value="1"/>
</dbReference>
<evidence type="ECO:0000256" key="2">
    <source>
        <dbReference type="ARBA" id="ARBA00017144"/>
    </source>
</evidence>
<dbReference type="EMBL" id="JADCKC010000001">
    <property type="protein sequence ID" value="MBE5036241.1"/>
    <property type="molecule type" value="Genomic_DNA"/>
</dbReference>
<accession>A0ABR9QZE4</accession>
<dbReference type="SUPFAM" id="SSF52540">
    <property type="entry name" value="P-loop containing nucleoside triphosphate hydrolases"/>
    <property type="match status" value="1"/>
</dbReference>
<keyword evidence="6" id="KW-0808">Transferase</keyword>
<evidence type="ECO:0000256" key="4">
    <source>
        <dbReference type="ARBA" id="ARBA00022840"/>
    </source>
</evidence>
<sequence>MGKLIIMEGLDGSGKGTQAELLAKSLTEQGKTLRKVTFPDYASDSSALVRMYLAGKFGDRPDDVNAYAASSFFSVDRYASYKTNWGEFYRSGGLVISDRYTTSNAVHQCSKLPPEQWDSFLNWLFDFEYNKIGIPAPDRVIYLAVDPEVSQQLMSKRYHGDESKKDIQEKDTEYMARSRAAAEYCARTLGWRRIECTEVQNGVREMLPVETIHDRILHEIEDLL</sequence>
<dbReference type="Pfam" id="PF02223">
    <property type="entry name" value="Thymidylate_kin"/>
    <property type="match status" value="1"/>
</dbReference>
<gene>
    <name evidence="6" type="ORF">INF35_00265</name>
</gene>
<dbReference type="PANTHER" id="PTHR10344:SF4">
    <property type="entry name" value="UMP-CMP KINASE 2, MITOCHONDRIAL"/>
    <property type="match status" value="1"/>
</dbReference>
<dbReference type="Proteomes" id="UP000768567">
    <property type="component" value="Unassembled WGS sequence"/>
</dbReference>
<proteinExistence type="inferred from homology"/>
<feature type="domain" description="Thymidylate kinase-like" evidence="5">
    <location>
        <begin position="8"/>
        <end position="175"/>
    </location>
</feature>
<organism evidence="6 7">
    <name type="scientific">Gemmiger gallinarum</name>
    <dbReference type="NCBI Taxonomy" id="2779354"/>
    <lineage>
        <taxon>Bacteria</taxon>
        <taxon>Bacillati</taxon>
        <taxon>Bacillota</taxon>
        <taxon>Clostridia</taxon>
        <taxon>Eubacteriales</taxon>
        <taxon>Gemmiger</taxon>
    </lineage>
</organism>
<comment type="caution">
    <text evidence="6">The sequence shown here is derived from an EMBL/GenBank/DDBJ whole genome shotgun (WGS) entry which is preliminary data.</text>
</comment>
<dbReference type="RefSeq" id="WP_193499595.1">
    <property type="nucleotide sequence ID" value="NZ_JADCKC010000001.1"/>
</dbReference>
<dbReference type="InterPro" id="IPR027417">
    <property type="entry name" value="P-loop_NTPase"/>
</dbReference>
<keyword evidence="7" id="KW-1185">Reference proteome</keyword>
<dbReference type="InterPro" id="IPR039430">
    <property type="entry name" value="Thymidylate_kin-like_dom"/>
</dbReference>
<keyword evidence="4" id="KW-0067">ATP-binding</keyword>